<reference evidence="2" key="1">
    <citation type="submission" date="2015-11" db="EMBL/GenBank/DDBJ databases">
        <authorList>
            <person name="Chen M.H."/>
            <person name="Kuo S.T."/>
            <person name="Chang P.H."/>
        </authorList>
    </citation>
    <scope>NUCLEOTIDE SEQUENCE</scope>
    <source>
        <strain evidence="2">Taiwan/2005</strain>
    </source>
</reference>
<proteinExistence type="predicted"/>
<evidence type="ECO:0000313" key="2">
    <source>
        <dbReference type="EMBL" id="AMW36234.1"/>
    </source>
</evidence>
<organism evidence="2">
    <name type="scientific">Abalone herpesvirus Taiwan/2005</name>
    <dbReference type="NCBI Taxonomy" id="1821058"/>
    <lineage>
        <taxon>Viruses</taxon>
        <taxon>Duplodnaviria</taxon>
        <taxon>Heunggongvirae</taxon>
        <taxon>Peploviricota</taxon>
        <taxon>Herviviricetes</taxon>
        <taxon>Herpesvirales</taxon>
    </lineage>
</organism>
<accession>A0A145VV91</accession>
<gene>
    <name evidence="2" type="ORF">tc2005_p090c</name>
</gene>
<name>A0A145VV91_9VIRU</name>
<dbReference type="EMBL" id="KU096999">
    <property type="protein sequence ID" value="AMW36234.1"/>
    <property type="molecule type" value="Genomic_DNA"/>
</dbReference>
<protein>
    <submittedName>
        <fullName evidence="2">Uncharacterized protein</fullName>
    </submittedName>
</protein>
<evidence type="ECO:0000256" key="1">
    <source>
        <dbReference type="SAM" id="MobiDB-lite"/>
    </source>
</evidence>
<sequence length="420" mass="49124">MTFLQSGEAESIYRFHVKLKESLCELAGQHEFLVYLKGSIFHQSMLPDQFYKRYLQHVSREPDKSHFEEFFKSLKCDSFREEQLASEYMCLIMGPSNCPRKVVKDLASYVLKSNTVIDQNLENSIGLDKHVFDVVMNSLTVTCQWSPNIKRIKRMITWVIDCLLNPETSFTFINRNEIPDSHMIMLIHVHEELSRMVHSITDLVTYGGSLSTIFNEWSGVPNVVQCKESFNSRSHDFLKHTKIYKEKIPPFMQKNYILKSESMTVVLHNGRYQPPQEQHICSVLQAMWELTGVAYVDAEQHGWLSSDRMSVGDEMKGHYSKEEMFLYRYNQMVYGCEKSIAHDVDELPDRLSRFEPVDLVADYELSRITSINDTRDFLLTAIKDYAYERQLRENNKREEEALQSHSQTQAVNEQHGTHRQ</sequence>
<feature type="region of interest" description="Disordered" evidence="1">
    <location>
        <begin position="396"/>
        <end position="420"/>
    </location>
</feature>
<feature type="compositionally biased region" description="Polar residues" evidence="1">
    <location>
        <begin position="403"/>
        <end position="414"/>
    </location>
</feature>